<protein>
    <submittedName>
        <fullName evidence="1">Uncharacterized protein</fullName>
    </submittedName>
</protein>
<name>A0A6H5GL78_9HEMI</name>
<accession>A0A6H5GL78</accession>
<sequence length="165" mass="18709">MEDDTAIDRGMHKSTLSYSLFLRMNGVWIVQNRNFSHETKKPIKTNPLHAVPFQHAPYSSLAFLLAEQDSPENQIQFINFSIKKAAERSVTITPIAHDIREDRKNRPAGHERKKALVHSVQEIFGLKLPGIHGGAYGHKSSIVEVFEKITRLENCLKNHLDAQSS</sequence>
<feature type="non-terminal residue" evidence="1">
    <location>
        <position position="165"/>
    </location>
</feature>
<keyword evidence="2" id="KW-1185">Reference proteome</keyword>
<reference evidence="1 2" key="1">
    <citation type="submission" date="2020-02" db="EMBL/GenBank/DDBJ databases">
        <authorList>
            <person name="Ferguson B K."/>
        </authorList>
    </citation>
    <scope>NUCLEOTIDE SEQUENCE [LARGE SCALE GENOMIC DNA]</scope>
</reference>
<dbReference type="EMBL" id="CADCXU010011998">
    <property type="protein sequence ID" value="CAB0002369.1"/>
    <property type="molecule type" value="Genomic_DNA"/>
</dbReference>
<evidence type="ECO:0000313" key="1">
    <source>
        <dbReference type="EMBL" id="CAB0002369.1"/>
    </source>
</evidence>
<dbReference type="AlphaFoldDB" id="A0A6H5GL78"/>
<dbReference type="Proteomes" id="UP000479000">
    <property type="component" value="Unassembled WGS sequence"/>
</dbReference>
<gene>
    <name evidence="1" type="ORF">NTEN_LOCUS8156</name>
</gene>
<evidence type="ECO:0000313" key="2">
    <source>
        <dbReference type="Proteomes" id="UP000479000"/>
    </source>
</evidence>
<organism evidence="1 2">
    <name type="scientific">Nesidiocoris tenuis</name>
    <dbReference type="NCBI Taxonomy" id="355587"/>
    <lineage>
        <taxon>Eukaryota</taxon>
        <taxon>Metazoa</taxon>
        <taxon>Ecdysozoa</taxon>
        <taxon>Arthropoda</taxon>
        <taxon>Hexapoda</taxon>
        <taxon>Insecta</taxon>
        <taxon>Pterygota</taxon>
        <taxon>Neoptera</taxon>
        <taxon>Paraneoptera</taxon>
        <taxon>Hemiptera</taxon>
        <taxon>Heteroptera</taxon>
        <taxon>Panheteroptera</taxon>
        <taxon>Cimicomorpha</taxon>
        <taxon>Miridae</taxon>
        <taxon>Dicyphina</taxon>
        <taxon>Nesidiocoris</taxon>
    </lineage>
</organism>
<proteinExistence type="predicted"/>